<dbReference type="Gene3D" id="3.30.420.40">
    <property type="match status" value="1"/>
</dbReference>
<feature type="non-terminal residue" evidence="4">
    <location>
        <position position="204"/>
    </location>
</feature>
<dbReference type="EMBL" id="AJWY01003465">
    <property type="protein sequence ID" value="EKC75276.1"/>
    <property type="molecule type" value="Genomic_DNA"/>
</dbReference>
<keyword evidence="2 4" id="KW-0418">Kinase</keyword>
<evidence type="ECO:0000256" key="1">
    <source>
        <dbReference type="ARBA" id="ARBA00022679"/>
    </source>
</evidence>
<dbReference type="Pfam" id="PF00370">
    <property type="entry name" value="FGGY_N"/>
    <property type="match status" value="1"/>
</dbReference>
<proteinExistence type="predicted"/>
<dbReference type="InterPro" id="IPR050406">
    <property type="entry name" value="FGGY_Carb_Kinase"/>
</dbReference>
<evidence type="ECO:0000256" key="2">
    <source>
        <dbReference type="ARBA" id="ARBA00022777"/>
    </source>
</evidence>
<accession>K1UUG2</accession>
<dbReference type="AlphaFoldDB" id="K1UUG2"/>
<dbReference type="GO" id="GO:0016301">
    <property type="term" value="F:kinase activity"/>
    <property type="evidence" value="ECO:0007669"/>
    <property type="project" value="UniProtKB-KW"/>
</dbReference>
<dbReference type="PANTHER" id="PTHR43095">
    <property type="entry name" value="SUGAR KINASE"/>
    <property type="match status" value="1"/>
</dbReference>
<evidence type="ECO:0000259" key="3">
    <source>
        <dbReference type="Pfam" id="PF00370"/>
    </source>
</evidence>
<dbReference type="SUPFAM" id="SSF53067">
    <property type="entry name" value="Actin-like ATPase domain"/>
    <property type="match status" value="1"/>
</dbReference>
<gene>
    <name evidence="4" type="ORF">LEA_05299</name>
</gene>
<sequence length="204" mass="22844">MKKYAMVFDAGTGAGRCNLFDMSGRLVSYAYREWEYLKDLSSSNKEAMLFDAEQFKKILFSLCRKVITQAGISADEIVAVSATSQREGMVWLDRFGKEIYAAPSVDLRGEEAADILSGKEPFIKEITGLPVSGMFGLARLLWYKKFNEAVYDRIDTVMMISDWICYLLCGSKVSEPSVASSSQLFDVKKGKWSSELLESVGLRT</sequence>
<name>K1UUG2_9ZZZZ</name>
<reference evidence="4" key="1">
    <citation type="journal article" date="2013" name="Environ. Microbiol.">
        <title>Microbiota from the distal guts of lean and obese adolescents exhibit partial functional redundancy besides clear differences in community structure.</title>
        <authorList>
            <person name="Ferrer M."/>
            <person name="Ruiz A."/>
            <person name="Lanza F."/>
            <person name="Haange S.B."/>
            <person name="Oberbach A."/>
            <person name="Till H."/>
            <person name="Bargiela R."/>
            <person name="Campoy C."/>
            <person name="Segura M.T."/>
            <person name="Richter M."/>
            <person name="von Bergen M."/>
            <person name="Seifert J."/>
            <person name="Suarez A."/>
        </authorList>
    </citation>
    <scope>NUCLEOTIDE SEQUENCE</scope>
</reference>
<keyword evidence="1" id="KW-0808">Transferase</keyword>
<evidence type="ECO:0000313" key="4">
    <source>
        <dbReference type="EMBL" id="EKC75276.1"/>
    </source>
</evidence>
<dbReference type="GO" id="GO:0005975">
    <property type="term" value="P:carbohydrate metabolic process"/>
    <property type="evidence" value="ECO:0007669"/>
    <property type="project" value="InterPro"/>
</dbReference>
<protein>
    <submittedName>
        <fullName evidence="4">Autoinducer-2 (AI-2) kinase</fullName>
    </submittedName>
</protein>
<dbReference type="InterPro" id="IPR018484">
    <property type="entry name" value="FGGY_N"/>
</dbReference>
<comment type="caution">
    <text evidence="4">The sequence shown here is derived from an EMBL/GenBank/DDBJ whole genome shotgun (WGS) entry which is preliminary data.</text>
</comment>
<organism evidence="4">
    <name type="scientific">human gut metagenome</name>
    <dbReference type="NCBI Taxonomy" id="408170"/>
    <lineage>
        <taxon>unclassified sequences</taxon>
        <taxon>metagenomes</taxon>
        <taxon>organismal metagenomes</taxon>
    </lineage>
</organism>
<feature type="domain" description="Carbohydrate kinase FGGY N-terminal" evidence="3">
    <location>
        <begin position="4"/>
        <end position="202"/>
    </location>
</feature>
<dbReference type="InterPro" id="IPR043129">
    <property type="entry name" value="ATPase_NBD"/>
</dbReference>
<dbReference type="PANTHER" id="PTHR43095:SF5">
    <property type="entry name" value="XYLULOSE KINASE"/>
    <property type="match status" value="1"/>
</dbReference>